<evidence type="ECO:0000256" key="1">
    <source>
        <dbReference type="SAM" id="Phobius"/>
    </source>
</evidence>
<dbReference type="Proteomes" id="UP001303473">
    <property type="component" value="Unassembled WGS sequence"/>
</dbReference>
<keyword evidence="1" id="KW-1133">Transmembrane helix</keyword>
<evidence type="ECO:0000313" key="3">
    <source>
        <dbReference type="EMBL" id="KAK3937041.1"/>
    </source>
</evidence>
<evidence type="ECO:0000313" key="4">
    <source>
        <dbReference type="Proteomes" id="UP001303473"/>
    </source>
</evidence>
<evidence type="ECO:0000259" key="2">
    <source>
        <dbReference type="Pfam" id="PF24802"/>
    </source>
</evidence>
<keyword evidence="4" id="KW-1185">Reference proteome</keyword>
<proteinExistence type="predicted"/>
<feature type="domain" description="DUF7703" evidence="2">
    <location>
        <begin position="185"/>
        <end position="227"/>
    </location>
</feature>
<dbReference type="AlphaFoldDB" id="A0AAN6S250"/>
<keyword evidence="1" id="KW-0812">Transmembrane</keyword>
<dbReference type="PANTHER" id="PTHR37013:SF3">
    <property type="entry name" value="INTEGRAL MEMBRANE PROTEIN (AFU_ORTHOLOGUE AFUA_1G05950)"/>
    <property type="match status" value="1"/>
</dbReference>
<gene>
    <name evidence="3" type="ORF">QBC46DRAFT_356998</name>
</gene>
<sequence>MAPPSDDGITRGSTVDVSEAILISSFVSVALYNVVELTFLIFSIFKKRSGLYFWSFLIATWGIAPYAVGFLFKYLQLINGTILYICLISVGWCAMVIGQSFVLYSRLHLLILNDRLLHAVRNTIIVNSAVCYVPSIALLIGANSHSPSRFLVPYSIWEKIQVTLFFLQEVTISGLYIWEALKLLQLGGSAIHYASRYGIQTTYKALVYGVKLKLEFSILNRLVELTQSRRDDLFHHSLENSVSNQLDMFNPNNSVAASGSGSGGNRLMTAAGGGGYKEEKADGMTGFGRQGVGGESGMVDLEAGLIPPKTRRPSSFDDDISMLRCTSTHTGTAEHWEGVNSDERE</sequence>
<protein>
    <recommendedName>
        <fullName evidence="2">DUF7703 domain-containing protein</fullName>
    </recommendedName>
</protein>
<keyword evidence="1" id="KW-0472">Membrane</keyword>
<feature type="domain" description="DUF7703" evidence="2">
    <location>
        <begin position="15"/>
        <end position="184"/>
    </location>
</feature>
<dbReference type="Pfam" id="PF24802">
    <property type="entry name" value="DUF7703"/>
    <property type="match status" value="2"/>
</dbReference>
<dbReference type="EMBL" id="MU853865">
    <property type="protein sequence ID" value="KAK3937041.1"/>
    <property type="molecule type" value="Genomic_DNA"/>
</dbReference>
<feature type="transmembrane region" description="Helical" evidence="1">
    <location>
        <begin position="81"/>
        <end position="104"/>
    </location>
</feature>
<dbReference type="InterPro" id="IPR056120">
    <property type="entry name" value="DUF7703"/>
</dbReference>
<feature type="transmembrane region" description="Helical" evidence="1">
    <location>
        <begin position="116"/>
        <end position="140"/>
    </location>
</feature>
<comment type="caution">
    <text evidence="3">The sequence shown here is derived from an EMBL/GenBank/DDBJ whole genome shotgun (WGS) entry which is preliminary data.</text>
</comment>
<feature type="transmembrane region" description="Helical" evidence="1">
    <location>
        <begin position="20"/>
        <end position="45"/>
    </location>
</feature>
<feature type="transmembrane region" description="Helical" evidence="1">
    <location>
        <begin position="52"/>
        <end position="75"/>
    </location>
</feature>
<reference evidence="4" key="1">
    <citation type="journal article" date="2023" name="Mol. Phylogenet. Evol.">
        <title>Genome-scale phylogeny and comparative genomics of the fungal order Sordariales.</title>
        <authorList>
            <person name="Hensen N."/>
            <person name="Bonometti L."/>
            <person name="Westerberg I."/>
            <person name="Brannstrom I.O."/>
            <person name="Guillou S."/>
            <person name="Cros-Aarteil S."/>
            <person name="Calhoun S."/>
            <person name="Haridas S."/>
            <person name="Kuo A."/>
            <person name="Mondo S."/>
            <person name="Pangilinan J."/>
            <person name="Riley R."/>
            <person name="LaButti K."/>
            <person name="Andreopoulos B."/>
            <person name="Lipzen A."/>
            <person name="Chen C."/>
            <person name="Yan M."/>
            <person name="Daum C."/>
            <person name="Ng V."/>
            <person name="Clum A."/>
            <person name="Steindorff A."/>
            <person name="Ohm R.A."/>
            <person name="Martin F."/>
            <person name="Silar P."/>
            <person name="Natvig D.O."/>
            <person name="Lalanne C."/>
            <person name="Gautier V."/>
            <person name="Ament-Velasquez S.L."/>
            <person name="Kruys A."/>
            <person name="Hutchinson M.I."/>
            <person name="Powell A.J."/>
            <person name="Barry K."/>
            <person name="Miller A.N."/>
            <person name="Grigoriev I.V."/>
            <person name="Debuchy R."/>
            <person name="Gladieux P."/>
            <person name="Hiltunen Thoren M."/>
            <person name="Johannesson H."/>
        </authorList>
    </citation>
    <scope>NUCLEOTIDE SEQUENCE [LARGE SCALE GENOMIC DNA]</scope>
    <source>
        <strain evidence="4">CBS 340.73</strain>
    </source>
</reference>
<name>A0AAN6S250_9PEZI</name>
<dbReference type="PANTHER" id="PTHR37013">
    <property type="entry name" value="INTEGRAL MEMBRANE PROTEIN (AFU_ORTHOLOGUE AFUA_1G05950)-RELATED"/>
    <property type="match status" value="1"/>
</dbReference>
<organism evidence="3 4">
    <name type="scientific">Diplogelasinospora grovesii</name>
    <dbReference type="NCBI Taxonomy" id="303347"/>
    <lineage>
        <taxon>Eukaryota</taxon>
        <taxon>Fungi</taxon>
        <taxon>Dikarya</taxon>
        <taxon>Ascomycota</taxon>
        <taxon>Pezizomycotina</taxon>
        <taxon>Sordariomycetes</taxon>
        <taxon>Sordariomycetidae</taxon>
        <taxon>Sordariales</taxon>
        <taxon>Diplogelasinosporaceae</taxon>
        <taxon>Diplogelasinospora</taxon>
    </lineage>
</organism>
<accession>A0AAN6S250</accession>